<dbReference type="SUPFAM" id="SSF46689">
    <property type="entry name" value="Homeodomain-like"/>
    <property type="match status" value="1"/>
</dbReference>
<reference evidence="14 15" key="1">
    <citation type="journal article" date="2010" name="Nature">
        <title>The Ectocarpus genome and the independent evolution of multicellularity in brown algae.</title>
        <authorList>
            <person name="Cock J.M."/>
            <person name="Sterck L."/>
            <person name="Rouze P."/>
            <person name="Scornet D."/>
            <person name="Allen A.E."/>
            <person name="Amoutzias G."/>
            <person name="Anthouard V."/>
            <person name="Artiguenave F."/>
            <person name="Aury J.M."/>
            <person name="Badger J.H."/>
            <person name="Beszteri B."/>
            <person name="Billiau K."/>
            <person name="Bonnet E."/>
            <person name="Bothwell J.H."/>
            <person name="Bowler C."/>
            <person name="Boyen C."/>
            <person name="Brownlee C."/>
            <person name="Carrano C.J."/>
            <person name="Charrier B."/>
            <person name="Cho G.Y."/>
            <person name="Coelho S.M."/>
            <person name="Collen J."/>
            <person name="Corre E."/>
            <person name="Da Silva C."/>
            <person name="Delage L."/>
            <person name="Delaroque N."/>
            <person name="Dittami S.M."/>
            <person name="Doulbeau S."/>
            <person name="Elias M."/>
            <person name="Farnham G."/>
            <person name="Gachon C.M."/>
            <person name="Gschloessl B."/>
            <person name="Heesch S."/>
            <person name="Jabbari K."/>
            <person name="Jubin C."/>
            <person name="Kawai H."/>
            <person name="Kimura K."/>
            <person name="Kloareg B."/>
            <person name="Kupper F.C."/>
            <person name="Lang D."/>
            <person name="Le Bail A."/>
            <person name="Leblanc C."/>
            <person name="Lerouge P."/>
            <person name="Lohr M."/>
            <person name="Lopez P.J."/>
            <person name="Martens C."/>
            <person name="Maumus F."/>
            <person name="Michel G."/>
            <person name="Miranda-Saavedra D."/>
            <person name="Morales J."/>
            <person name="Moreau H."/>
            <person name="Motomura T."/>
            <person name="Nagasato C."/>
            <person name="Napoli C.A."/>
            <person name="Nelson D.R."/>
            <person name="Nyvall-Collen P."/>
            <person name="Peters A.F."/>
            <person name="Pommier C."/>
            <person name="Potin P."/>
            <person name="Poulain J."/>
            <person name="Quesneville H."/>
            <person name="Read B."/>
            <person name="Rensing S.A."/>
            <person name="Ritter A."/>
            <person name="Rousvoal S."/>
            <person name="Samanta M."/>
            <person name="Samson G."/>
            <person name="Schroeder D.C."/>
            <person name="Segurens B."/>
            <person name="Strittmatter M."/>
            <person name="Tonon T."/>
            <person name="Tregear J.W."/>
            <person name="Valentin K."/>
            <person name="von Dassow P."/>
            <person name="Yamagishi T."/>
            <person name="Van de Peer Y."/>
            <person name="Wincker P."/>
        </authorList>
    </citation>
    <scope>NUCLEOTIDE SEQUENCE [LARGE SCALE GENOMIC DNA]</scope>
    <source>
        <strain evidence="15">Ec32 / CCAP1310/4</strain>
    </source>
</reference>
<evidence type="ECO:0000256" key="1">
    <source>
        <dbReference type="ARBA" id="ARBA00022670"/>
    </source>
</evidence>
<dbReference type="PROSITE" id="PS50090">
    <property type="entry name" value="MYB_LIKE"/>
    <property type="match status" value="1"/>
</dbReference>
<keyword evidence="1" id="KW-0645">Protease</keyword>
<feature type="compositionally biased region" description="Pro residues" evidence="10">
    <location>
        <begin position="314"/>
        <end position="328"/>
    </location>
</feature>
<dbReference type="InParanoid" id="D7G656"/>
<dbReference type="AlphaFoldDB" id="D7G656"/>
<dbReference type="PROSITE" id="PS51294">
    <property type="entry name" value="HTH_MYB"/>
    <property type="match status" value="1"/>
</dbReference>
<protein>
    <submittedName>
        <fullName evidence="14">Uncharacterized protein</fullName>
    </submittedName>
</protein>
<dbReference type="Pfam" id="PF00249">
    <property type="entry name" value="Myb_DNA-binding"/>
    <property type="match status" value="1"/>
</dbReference>
<dbReference type="PANTHER" id="PTHR12802:SF155">
    <property type="entry name" value="DEUBIQUITINASE MYSM1"/>
    <property type="match status" value="1"/>
</dbReference>
<dbReference type="STRING" id="2880.D7G656"/>
<dbReference type="Proteomes" id="UP000002630">
    <property type="component" value="Unassembled WGS sequence"/>
</dbReference>
<dbReference type="GO" id="GO:0006508">
    <property type="term" value="P:proteolysis"/>
    <property type="evidence" value="ECO:0007669"/>
    <property type="project" value="UniProtKB-KW"/>
</dbReference>
<keyword evidence="9" id="KW-0539">Nucleus</keyword>
<feature type="region of interest" description="Disordered" evidence="10">
    <location>
        <begin position="56"/>
        <end position="84"/>
    </location>
</feature>
<dbReference type="eggNOG" id="KOG0724">
    <property type="taxonomic scope" value="Eukaryota"/>
</dbReference>
<dbReference type="OrthoDB" id="118550at2759"/>
<keyword evidence="5" id="KW-0805">Transcription regulation</keyword>
<evidence type="ECO:0000256" key="8">
    <source>
        <dbReference type="ARBA" id="ARBA00023163"/>
    </source>
</evidence>
<dbReference type="FunFam" id="1.10.10.60:FF:000151">
    <property type="entry name" value="histone H2A deubiquitinase MYSM1 isoform X2"/>
    <property type="match status" value="1"/>
</dbReference>
<feature type="domain" description="Myb-like" evidence="11">
    <location>
        <begin position="1"/>
        <end position="51"/>
    </location>
</feature>
<keyword evidence="6" id="KW-0482">Metalloprotease</keyword>
<dbReference type="InterPro" id="IPR017930">
    <property type="entry name" value="Myb_dom"/>
</dbReference>
<feature type="compositionally biased region" description="Basic and acidic residues" evidence="10">
    <location>
        <begin position="59"/>
        <end position="72"/>
    </location>
</feature>
<dbReference type="InterPro" id="IPR006447">
    <property type="entry name" value="Myb_dom_plants"/>
</dbReference>
<dbReference type="InterPro" id="IPR009057">
    <property type="entry name" value="Homeodomain-like_sf"/>
</dbReference>
<evidence type="ECO:0000256" key="6">
    <source>
        <dbReference type="ARBA" id="ARBA00023049"/>
    </source>
</evidence>
<keyword evidence="15" id="KW-1185">Reference proteome</keyword>
<dbReference type="GO" id="GO:0046872">
    <property type="term" value="F:metal ion binding"/>
    <property type="evidence" value="ECO:0007669"/>
    <property type="project" value="UniProtKB-KW"/>
</dbReference>
<evidence type="ECO:0000259" key="12">
    <source>
        <dbReference type="PROSITE" id="PS51293"/>
    </source>
</evidence>
<evidence type="ECO:0000313" key="14">
    <source>
        <dbReference type="EMBL" id="CBJ27465.1"/>
    </source>
</evidence>
<evidence type="ECO:0000256" key="4">
    <source>
        <dbReference type="ARBA" id="ARBA00022833"/>
    </source>
</evidence>
<evidence type="ECO:0000259" key="11">
    <source>
        <dbReference type="PROSITE" id="PS50090"/>
    </source>
</evidence>
<keyword evidence="3" id="KW-0378">Hydrolase</keyword>
<keyword evidence="2" id="KW-0479">Metal-binding</keyword>
<dbReference type="CDD" id="cd00167">
    <property type="entry name" value="SANT"/>
    <property type="match status" value="1"/>
</dbReference>
<gene>
    <name evidence="14" type="ORF">Esi_0071_0110</name>
</gene>
<keyword evidence="8" id="KW-0804">Transcription</keyword>
<evidence type="ECO:0000313" key="15">
    <source>
        <dbReference type="Proteomes" id="UP000002630"/>
    </source>
</evidence>
<dbReference type="InterPro" id="IPR017884">
    <property type="entry name" value="SANT_dom"/>
</dbReference>
<dbReference type="EMBL" id="FN649760">
    <property type="protein sequence ID" value="CBJ27465.1"/>
    <property type="molecule type" value="Genomic_DNA"/>
</dbReference>
<evidence type="ECO:0000256" key="3">
    <source>
        <dbReference type="ARBA" id="ARBA00022801"/>
    </source>
</evidence>
<evidence type="ECO:0000256" key="5">
    <source>
        <dbReference type="ARBA" id="ARBA00023015"/>
    </source>
</evidence>
<feature type="domain" description="HTH myb-type" evidence="13">
    <location>
        <begin position="1"/>
        <end position="55"/>
    </location>
</feature>
<name>D7G656_ECTSI</name>
<evidence type="ECO:0000256" key="2">
    <source>
        <dbReference type="ARBA" id="ARBA00022723"/>
    </source>
</evidence>
<proteinExistence type="predicted"/>
<dbReference type="InterPro" id="IPR001005">
    <property type="entry name" value="SANT/Myb"/>
</dbReference>
<dbReference type="PROSITE" id="PS51293">
    <property type="entry name" value="SANT"/>
    <property type="match status" value="1"/>
</dbReference>
<feature type="region of interest" description="Disordered" evidence="10">
    <location>
        <begin position="366"/>
        <end position="396"/>
    </location>
</feature>
<feature type="compositionally biased region" description="Basic residues" evidence="10">
    <location>
        <begin position="73"/>
        <end position="83"/>
    </location>
</feature>
<evidence type="ECO:0000256" key="9">
    <source>
        <dbReference type="ARBA" id="ARBA00023242"/>
    </source>
</evidence>
<evidence type="ECO:0000256" key="10">
    <source>
        <dbReference type="SAM" id="MobiDB-lite"/>
    </source>
</evidence>
<keyword evidence="4" id="KW-0862">Zinc</keyword>
<evidence type="ECO:0000259" key="13">
    <source>
        <dbReference type="PROSITE" id="PS51294"/>
    </source>
</evidence>
<dbReference type="Gene3D" id="1.10.10.60">
    <property type="entry name" value="Homeodomain-like"/>
    <property type="match status" value="1"/>
</dbReference>
<keyword evidence="7" id="KW-0238">DNA-binding</keyword>
<dbReference type="PANTHER" id="PTHR12802">
    <property type="entry name" value="SWI/SNF COMPLEX-RELATED"/>
    <property type="match status" value="1"/>
</dbReference>
<dbReference type="GO" id="GO:0003677">
    <property type="term" value="F:DNA binding"/>
    <property type="evidence" value="ECO:0007669"/>
    <property type="project" value="UniProtKB-KW"/>
</dbReference>
<organism evidence="14 15">
    <name type="scientific">Ectocarpus siliculosus</name>
    <name type="common">Brown alga</name>
    <name type="synonym">Conferva siliculosa</name>
    <dbReference type="NCBI Taxonomy" id="2880"/>
    <lineage>
        <taxon>Eukaryota</taxon>
        <taxon>Sar</taxon>
        <taxon>Stramenopiles</taxon>
        <taxon>Ochrophyta</taxon>
        <taxon>PX clade</taxon>
        <taxon>Phaeophyceae</taxon>
        <taxon>Ectocarpales</taxon>
        <taxon>Ectocarpaceae</taxon>
        <taxon>Ectocarpus</taxon>
    </lineage>
</organism>
<sequence length="408" mass="40838">MTPKNTGRWTYDEHRLFLRGLELHGKGWKKIASLIKTRTVVQIRTHAQKYFQKIAKAKQNGEHGDVAMDSKGHGSRRKSRGRRRMEDLLRGSTAVAPSLQPYVAGAGAVETGLYRFLSPITIQDLERPPAAAGQGGTAGGVGGGAAGLGGNGGASLQSQLAGHATSSAGASPTTTTAGAAMAAAAAVLPPNWYRAGRGVDDLLTEAEGLDWLADSGGAVAVTSVSAVNPAAAAAASPAPAAVAGAHAGVARVASSSELSSQPLLKKVRSTTVDSSAPLATATTMNTSSTAAAAMGGIARPSASAAAMTPSSWSLPPPRPVACPPPAAPPTAGVAVDELTPSGLQGSDAEEGHLSGLSDLESLMEDQELPGSQPFGPVSTAAEVAGAGGDGMDDGMVDEDAFVNALLDA</sequence>
<dbReference type="SMART" id="SM00717">
    <property type="entry name" value="SANT"/>
    <property type="match status" value="1"/>
</dbReference>
<dbReference type="GO" id="GO:0008237">
    <property type="term" value="F:metallopeptidase activity"/>
    <property type="evidence" value="ECO:0007669"/>
    <property type="project" value="UniProtKB-KW"/>
</dbReference>
<feature type="region of interest" description="Disordered" evidence="10">
    <location>
        <begin position="307"/>
        <end position="352"/>
    </location>
</feature>
<evidence type="ECO:0000256" key="7">
    <source>
        <dbReference type="ARBA" id="ARBA00023125"/>
    </source>
</evidence>
<feature type="domain" description="SANT" evidence="12">
    <location>
        <begin position="4"/>
        <end position="55"/>
    </location>
</feature>
<accession>D7G656</accession>
<dbReference type="NCBIfam" id="TIGR01557">
    <property type="entry name" value="myb_SHAQKYF"/>
    <property type="match status" value="1"/>
</dbReference>